<dbReference type="RefSeq" id="WP_251516608.1">
    <property type="nucleotide sequence ID" value="NZ_CP128355.1"/>
</dbReference>
<sequence>MVDRFKSMTELFDEMEQGVDWEVQVRKSDQPILITAVHGGAIERGTTELGRCVSDKGDYNFYTFKGIRKNKNNELHVTSEHFDDPTLNEMVEQNDIAVSLHGCKGDQPEVYIGGNDDSLIEKIEQTLSEIEVVVKPAPRHIDGKGKANFVNRCQKGAGVQLELTEQLRKDFFKNKKFSLHHRENEDNWDDFMFDFAEALIKAIEQER</sequence>
<evidence type="ECO:0000313" key="2">
    <source>
        <dbReference type="Proteomes" id="UP001436297"/>
    </source>
</evidence>
<dbReference type="Gene3D" id="3.40.630.100">
    <property type="entry name" value="Poly-gamma-glutamate hydrolase, zinc-binding motif"/>
    <property type="match status" value="1"/>
</dbReference>
<keyword evidence="1" id="KW-0378">Hydrolase</keyword>
<protein>
    <submittedName>
        <fullName evidence="1">Poly-gamma-glutamate hydrolase family protein</fullName>
    </submittedName>
</protein>
<dbReference type="EMBL" id="CP128355">
    <property type="protein sequence ID" value="XAF69963.1"/>
    <property type="molecule type" value="Genomic_DNA"/>
</dbReference>
<evidence type="ECO:0000313" key="1">
    <source>
        <dbReference type="EMBL" id="XAF69963.1"/>
    </source>
</evidence>
<dbReference type="Proteomes" id="UP001436297">
    <property type="component" value="Chromosome"/>
</dbReference>
<dbReference type="InterPro" id="IPR008585">
    <property type="entry name" value="Gamma_PGA_hydro"/>
</dbReference>
<name>A0ABZ3EB89_9STAP</name>
<keyword evidence="2" id="KW-1185">Reference proteome</keyword>
<reference evidence="1 2" key="1">
    <citation type="journal article" date="2024" name="Pathogens">
        <title>Staphylococcus hsinchuensis sp. nov., Isolated from Soymilk.</title>
        <authorList>
            <person name="Wang Y.T."/>
            <person name="Lin Y.C."/>
            <person name="Hsieh Y.H."/>
            <person name="Lin Y.T."/>
            <person name="Hamada M."/>
            <person name="Chen C.C."/>
            <person name="Liou J.S."/>
            <person name="Lee A.Y."/>
            <person name="Zhang W.L."/>
            <person name="Chen Y.T."/>
            <person name="Huang C.H."/>
        </authorList>
    </citation>
    <scope>NUCLEOTIDE SEQUENCE [LARGE SCALE GENOMIC DNA]</scope>
    <source>
        <strain evidence="1 2">H164</strain>
    </source>
</reference>
<dbReference type="GO" id="GO:0016787">
    <property type="term" value="F:hydrolase activity"/>
    <property type="evidence" value="ECO:0007669"/>
    <property type="project" value="UniProtKB-KW"/>
</dbReference>
<dbReference type="InterPro" id="IPR038128">
    <property type="entry name" value="Gamma_PGA_hydro_sf"/>
</dbReference>
<accession>A0ABZ3EB89</accession>
<dbReference type="Pfam" id="PF05908">
    <property type="entry name" value="Gamma_PGA_hydro"/>
    <property type="match status" value="1"/>
</dbReference>
<organism evidence="1 2">
    <name type="scientific">Staphylococcus hsinchuensis</name>
    <dbReference type="NCBI Taxonomy" id="3051183"/>
    <lineage>
        <taxon>Bacteria</taxon>
        <taxon>Bacillati</taxon>
        <taxon>Bacillota</taxon>
        <taxon>Bacilli</taxon>
        <taxon>Bacillales</taxon>
        <taxon>Staphylococcaceae</taxon>
        <taxon>Staphylococcus</taxon>
    </lineage>
</organism>
<proteinExistence type="predicted"/>
<gene>
    <name evidence="1" type="ORF">QQM35_07750</name>
</gene>